<protein>
    <recommendedName>
        <fullName evidence="5">Ubiquitin-like domain-containing protein</fullName>
    </recommendedName>
</protein>
<dbReference type="EMBL" id="CP002500">
    <property type="protein sequence ID" value="AET39184.1"/>
    <property type="molecule type" value="Genomic_DNA"/>
</dbReference>
<evidence type="ECO:0000256" key="2">
    <source>
        <dbReference type="SAM" id="Phobius"/>
    </source>
</evidence>
<feature type="region of interest" description="Disordered" evidence="1">
    <location>
        <begin position="869"/>
        <end position="896"/>
    </location>
</feature>
<keyword evidence="2" id="KW-1133">Transmembrane helix</keyword>
<keyword evidence="2" id="KW-0472">Membrane</keyword>
<dbReference type="InParanoid" id="G8JT31"/>
<accession>G8JT31</accession>
<feature type="transmembrane region" description="Helical" evidence="2">
    <location>
        <begin position="771"/>
        <end position="789"/>
    </location>
</feature>
<reference evidence="4" key="1">
    <citation type="journal article" date="2012" name="G3 (Bethesda)">
        <title>Pichia sorbitophila, an interspecies yeast hybrid reveals early steps of genome resolution following polyploidization.</title>
        <authorList>
            <person name="Leh Louis V."/>
            <person name="Despons L."/>
            <person name="Friedrich A."/>
            <person name="Martin T."/>
            <person name="Durrens P."/>
            <person name="Casaregola S."/>
            <person name="Neuveglise C."/>
            <person name="Fairhead C."/>
            <person name="Marck C."/>
            <person name="Cruz J.A."/>
            <person name="Straub M.L."/>
            <person name="Kugler V."/>
            <person name="Sacerdot C."/>
            <person name="Uzunov Z."/>
            <person name="Thierry A."/>
            <person name="Weiss S."/>
            <person name="Bleykasten C."/>
            <person name="De Montigny J."/>
            <person name="Jacques N."/>
            <person name="Jung P."/>
            <person name="Lemaire M."/>
            <person name="Mallet S."/>
            <person name="Morel G."/>
            <person name="Richard G.F."/>
            <person name="Sarkar A."/>
            <person name="Savel G."/>
            <person name="Schacherer J."/>
            <person name="Seret M.L."/>
            <person name="Talla E."/>
            <person name="Samson G."/>
            <person name="Jubin C."/>
            <person name="Poulain J."/>
            <person name="Vacherie B."/>
            <person name="Barbe V."/>
            <person name="Pelletier E."/>
            <person name="Sherman D.J."/>
            <person name="Westhof E."/>
            <person name="Weissenbach J."/>
            <person name="Baret P.V."/>
            <person name="Wincker P."/>
            <person name="Gaillardin C."/>
            <person name="Dujon B."/>
            <person name="Souciet J.L."/>
        </authorList>
    </citation>
    <scope>NUCLEOTIDE SEQUENCE [LARGE SCALE GENOMIC DNA]</scope>
    <source>
        <strain evidence="4">CBS 270.75 / DBVPG 7215 / KCTC 17166 / NRRL Y-17582</strain>
    </source>
</reference>
<dbReference type="OrthoDB" id="4066580at2759"/>
<dbReference type="RefSeq" id="XP_003646001.1">
    <property type="nucleotide sequence ID" value="XM_003645953.1"/>
</dbReference>
<dbReference type="Proteomes" id="UP000006790">
    <property type="component" value="Chromosome 4"/>
</dbReference>
<dbReference type="GeneID" id="11469315"/>
<evidence type="ECO:0000313" key="3">
    <source>
        <dbReference type="EMBL" id="AET39184.1"/>
    </source>
</evidence>
<organism evidence="3 4">
    <name type="scientific">Eremothecium cymbalariae (strain CBS 270.75 / DBVPG 7215 / KCTC 17166 / NRRL Y-17582)</name>
    <name type="common">Yeast</name>
    <dbReference type="NCBI Taxonomy" id="931890"/>
    <lineage>
        <taxon>Eukaryota</taxon>
        <taxon>Fungi</taxon>
        <taxon>Dikarya</taxon>
        <taxon>Ascomycota</taxon>
        <taxon>Saccharomycotina</taxon>
        <taxon>Saccharomycetes</taxon>
        <taxon>Saccharomycetales</taxon>
        <taxon>Saccharomycetaceae</taxon>
        <taxon>Eremothecium</taxon>
    </lineage>
</organism>
<feature type="transmembrane region" description="Helical" evidence="2">
    <location>
        <begin position="795"/>
        <end position="815"/>
    </location>
</feature>
<evidence type="ECO:0000313" key="4">
    <source>
        <dbReference type="Proteomes" id="UP000006790"/>
    </source>
</evidence>
<keyword evidence="2" id="KW-0812">Transmembrane</keyword>
<sequence length="909" mass="102838">MEYQALSPIRFSIYSSNSELTCSNLFVSASPKSSVARLLQFVHWSLYVRGVKRLELPSHYALKYLNQELALTTLCSEIGDNGMCLLRLELDRRQNLGATSISLEYDLETEFLTTNVQFHIYALSIEKFCTVIKYDIPLTSSISDLRRMASDILNEYETKSSKNLCSVKNHSPDDLTAFQIAGRAHPIDMSVNGSEMELSGVRLKDLLGFDFAPAHSSHCSIMFKANHSQDNNGIVLEFVSDSTLIMNKMNVAMDTTVQDVKEFICSVYGHALRISPSDIMLVYGGQLIDDANYAGRSCRILEYISDTNYRKLHVKINEEFNQPGGPGFWSELFSSPDRFSFNPIRPNSSPYQHAYQHVHEITPATSATFMNRTPYNNLQHLTSFSSMVTPSDMSLAANAQNSTNPNLGMYHPRTLKQTIQPELQFFLTEDGQPLERTGEIFEKVKVNEKSFFVAKQEFDGNINELTISGHLIRISSDDYYTLPDQILLKPNVVRKIESILGTRVQQFQVPDDPSRSFQFQHSDSENCLHPPYRTSDNDSVATTTATVSNNSRQDLLREKLKCLYRAVKSSLPLMFTALVQAFIATITVVFSGIIFLKFGYVFGTFCLLCLCQKLDQLFEIWVECCYGADSTIGEQEMAALKRVVAGPLPAGIIRFNKYLIISQMEQVLASKLESDPELKSRLCENYSIEEDVPLLAVVPSILYRSSLPIYKDRNFEPLRALFADLLQSISDDLDNFPTVRAPQLRLIMFLRFYIFYKNLQRFRIMNYMSRIFLALYDYLNGGLMLQVLTDPTKDSFLLATAKNILLFILMLAPLFQDQFEQIMTQRAARNTDALEPAISNQENVQIQNENGNNNNHYNNNNNMEIDTAAQASSSNESQQPETIPTAPGSLHASGAEIHDLDFEVDMGID</sequence>
<dbReference type="InterPro" id="IPR029071">
    <property type="entry name" value="Ubiquitin-like_domsf"/>
</dbReference>
<proteinExistence type="predicted"/>
<dbReference type="SUPFAM" id="SSF54236">
    <property type="entry name" value="Ubiquitin-like"/>
    <property type="match status" value="1"/>
</dbReference>
<evidence type="ECO:0000256" key="1">
    <source>
        <dbReference type="SAM" id="MobiDB-lite"/>
    </source>
</evidence>
<dbReference type="OMA" id="VQINQEY"/>
<dbReference type="HOGENOM" id="CLU_337435_0_0_1"/>
<evidence type="ECO:0008006" key="5">
    <source>
        <dbReference type="Google" id="ProtNLM"/>
    </source>
</evidence>
<gene>
    <name evidence="3" type="ordered locus">Ecym_4105</name>
</gene>
<name>G8JT31_ERECY</name>
<dbReference type="FunCoup" id="G8JT31">
    <property type="interactions" value="187"/>
</dbReference>
<dbReference type="AlphaFoldDB" id="G8JT31"/>
<keyword evidence="4" id="KW-1185">Reference proteome</keyword>
<feature type="compositionally biased region" description="Low complexity" evidence="1">
    <location>
        <begin position="869"/>
        <end position="879"/>
    </location>
</feature>
<feature type="transmembrane region" description="Helical" evidence="2">
    <location>
        <begin position="571"/>
        <end position="596"/>
    </location>
</feature>
<dbReference type="KEGG" id="erc:Ecym_4105"/>
<dbReference type="STRING" id="931890.G8JT31"/>
<dbReference type="eggNOG" id="ENOG502QUV9">
    <property type="taxonomic scope" value="Eukaryota"/>
</dbReference>